<dbReference type="SMART" id="SM00182">
    <property type="entry name" value="CULLIN"/>
    <property type="match status" value="1"/>
</dbReference>
<evidence type="ECO:0000256" key="8">
    <source>
        <dbReference type="ARBA" id="ARBA00069610"/>
    </source>
</evidence>
<dbReference type="GO" id="GO:0006511">
    <property type="term" value="P:ubiquitin-dependent protein catabolic process"/>
    <property type="evidence" value="ECO:0007669"/>
    <property type="project" value="InterPro"/>
</dbReference>
<dbReference type="InterPro" id="IPR059120">
    <property type="entry name" value="Cullin-like_AB"/>
</dbReference>
<comment type="similarity">
    <text evidence="3 9 10">Belongs to the cullin family.</text>
</comment>
<keyword evidence="4" id="KW-1017">Isopeptide bond</keyword>
<dbReference type="FunFam" id="1.20.1310.10:FF:000022">
    <property type="entry name" value="Cullin-2 isoform 2"/>
    <property type="match status" value="1"/>
</dbReference>
<evidence type="ECO:0000256" key="7">
    <source>
        <dbReference type="ARBA" id="ARBA00023242"/>
    </source>
</evidence>
<dbReference type="InterPro" id="IPR001373">
    <property type="entry name" value="Cullin_N"/>
</dbReference>
<dbReference type="GO" id="GO:0031625">
    <property type="term" value="F:ubiquitin protein ligase binding"/>
    <property type="evidence" value="ECO:0007669"/>
    <property type="project" value="InterPro"/>
</dbReference>
<evidence type="ECO:0000256" key="9">
    <source>
        <dbReference type="PROSITE-ProRule" id="PRU00330"/>
    </source>
</evidence>
<dbReference type="SUPFAM" id="SSF75632">
    <property type="entry name" value="Cullin homology domain"/>
    <property type="match status" value="1"/>
</dbReference>
<dbReference type="Pfam" id="PF00888">
    <property type="entry name" value="Cullin"/>
    <property type="match status" value="1"/>
</dbReference>
<evidence type="ECO:0000256" key="6">
    <source>
        <dbReference type="ARBA" id="ARBA00022843"/>
    </source>
</evidence>
<dbReference type="EMBL" id="WKFB01000295">
    <property type="protein sequence ID" value="KAF6727967.1"/>
    <property type="molecule type" value="Genomic_DNA"/>
</dbReference>
<evidence type="ECO:0000256" key="4">
    <source>
        <dbReference type="ARBA" id="ARBA00022499"/>
    </source>
</evidence>
<sequence>MYHRYWEEYSKGADYMDCLYRYLNTQFIKKNKLTEADLQYGYGGVDMNEPLMEIGELALDMWRKLMIEPLQAVLIRMLLNEIKNDRCGENPNQKVIHGVINSFVHVEQYKKKFPLKFYQEIFEGPFLMKTGEYYKQEASNLMQESNCSQYMEKVLARLKDEEVRCRKYLHPSSYAKVIHECQQRMVADHLQFLHGECQNIIRQEKREDMANMYTLLRAVSNGLPHMIQELQVHIHNEGIRGTSNLSQENMPTLFVESVLEVHSKFVQLINTVLNGDQHFMSALDKALTSVVNFREPKSICKAPELLAKYCDNLLKKSAKGMTENEVEDKLTSFITVFKYIDDKDIFQKFYARMLAKRLIHGLSLSMDSEEAMINKLKQACGYEFTSKLHRMYTDMSVSADLNNKFNNFIKTQETGGGPGNQLPDLRITSRSLAPHARPLLHIRYPPRARKERADGEVKMNYLSKPYVAMVTTYQMAVLLAFNNSQTVTYKELQDGTQMNEKELQKTIKSLLDVKMLNHDSEKEDIETESTFSLNMSFTSKRTKFKITTSMQKDTPQEMEQTRSAVDEDRKMYLQAAIVRIMKARKVLRHNALIQEVINQSKARFNPSISMIKKCIEVLIDKQYIERSQTSADEYSYVA</sequence>
<dbReference type="Gene3D" id="1.20.1310.10">
    <property type="entry name" value="Cullin Repeats"/>
    <property type="match status" value="4"/>
</dbReference>
<comment type="subcellular location">
    <subcellularLocation>
        <location evidence="1">Nucleus</location>
    </subcellularLocation>
</comment>
<dbReference type="Gene3D" id="3.30.230.130">
    <property type="entry name" value="Cullin, Chain C, Domain 2"/>
    <property type="match status" value="1"/>
</dbReference>
<dbReference type="GO" id="GO:0005634">
    <property type="term" value="C:nucleus"/>
    <property type="evidence" value="ECO:0007669"/>
    <property type="project" value="UniProtKB-SubCell"/>
</dbReference>
<dbReference type="SMART" id="SM00884">
    <property type="entry name" value="Cullin_Nedd8"/>
    <property type="match status" value="1"/>
</dbReference>
<dbReference type="InterPro" id="IPR016159">
    <property type="entry name" value="Cullin_repeat-like_dom_sf"/>
</dbReference>
<keyword evidence="6" id="KW-0832">Ubl conjugation</keyword>
<evidence type="ECO:0000256" key="10">
    <source>
        <dbReference type="RuleBase" id="RU003829"/>
    </source>
</evidence>
<organism evidence="12 13">
    <name type="scientific">Oryzias melastigma</name>
    <name type="common">Marine medaka</name>
    <dbReference type="NCBI Taxonomy" id="30732"/>
    <lineage>
        <taxon>Eukaryota</taxon>
        <taxon>Metazoa</taxon>
        <taxon>Chordata</taxon>
        <taxon>Craniata</taxon>
        <taxon>Vertebrata</taxon>
        <taxon>Euteleostomi</taxon>
        <taxon>Actinopterygii</taxon>
        <taxon>Neopterygii</taxon>
        <taxon>Teleostei</taxon>
        <taxon>Neoteleostei</taxon>
        <taxon>Acanthomorphata</taxon>
        <taxon>Ovalentaria</taxon>
        <taxon>Atherinomorphae</taxon>
        <taxon>Beloniformes</taxon>
        <taxon>Adrianichthyidae</taxon>
        <taxon>Oryziinae</taxon>
        <taxon>Oryzias</taxon>
    </lineage>
</organism>
<keyword evidence="5" id="KW-0833">Ubl conjugation pathway</keyword>
<dbReference type="InterPro" id="IPR016157">
    <property type="entry name" value="Cullin_CS"/>
</dbReference>
<dbReference type="InterPro" id="IPR036390">
    <property type="entry name" value="WH_DNA-bd_sf"/>
</dbReference>
<dbReference type="InterPro" id="IPR019559">
    <property type="entry name" value="Cullin_neddylation_domain"/>
</dbReference>
<dbReference type="PROSITE" id="PS50069">
    <property type="entry name" value="CULLIN_2"/>
    <property type="match status" value="1"/>
</dbReference>
<feature type="domain" description="Cullin family profile" evidence="11">
    <location>
        <begin position="301"/>
        <end position="511"/>
    </location>
</feature>
<dbReference type="SUPFAM" id="SSF46785">
    <property type="entry name" value="Winged helix' DNA-binding domain"/>
    <property type="match status" value="1"/>
</dbReference>
<keyword evidence="7" id="KW-0539">Nucleus</keyword>
<dbReference type="PANTHER" id="PTHR11932">
    <property type="entry name" value="CULLIN"/>
    <property type="match status" value="1"/>
</dbReference>
<protein>
    <recommendedName>
        <fullName evidence="8">Cullin-2</fullName>
    </recommendedName>
</protein>
<comment type="caution">
    <text evidence="12">The sequence shown here is derived from an EMBL/GenBank/DDBJ whole genome shotgun (WGS) entry which is preliminary data.</text>
</comment>
<dbReference type="GO" id="GO:0031462">
    <property type="term" value="C:Cul2-RING ubiquitin ligase complex"/>
    <property type="evidence" value="ECO:0007669"/>
    <property type="project" value="UniProtKB-ARBA"/>
</dbReference>
<gene>
    <name evidence="12" type="ORF">FQA47_003602</name>
</gene>
<dbReference type="InterPro" id="IPR036317">
    <property type="entry name" value="Cullin_homology_sf"/>
</dbReference>
<dbReference type="InterPro" id="IPR016158">
    <property type="entry name" value="Cullin_homology"/>
</dbReference>
<evidence type="ECO:0000256" key="2">
    <source>
        <dbReference type="ARBA" id="ARBA00004906"/>
    </source>
</evidence>
<dbReference type="FunFam" id="1.10.10.10:FF:000014">
    <property type="entry name" value="Cullin 1"/>
    <property type="match status" value="1"/>
</dbReference>
<accession>A0A834FE70</accession>
<dbReference type="InterPro" id="IPR045093">
    <property type="entry name" value="Cullin"/>
</dbReference>
<evidence type="ECO:0000256" key="3">
    <source>
        <dbReference type="ARBA" id="ARBA00006019"/>
    </source>
</evidence>
<dbReference type="PROSITE" id="PS01256">
    <property type="entry name" value="CULLIN_1"/>
    <property type="match status" value="1"/>
</dbReference>
<evidence type="ECO:0000313" key="13">
    <source>
        <dbReference type="Proteomes" id="UP000646548"/>
    </source>
</evidence>
<name>A0A834FE70_ORYME</name>
<dbReference type="FunFam" id="1.20.1310.10:FF:000012">
    <property type="entry name" value="Cullin 2"/>
    <property type="match status" value="1"/>
</dbReference>
<dbReference type="InterPro" id="IPR036388">
    <property type="entry name" value="WH-like_DNA-bd_sf"/>
</dbReference>
<dbReference type="Pfam" id="PF26557">
    <property type="entry name" value="Cullin_AB"/>
    <property type="match status" value="1"/>
</dbReference>
<proteinExistence type="inferred from homology"/>
<dbReference type="Pfam" id="PF10557">
    <property type="entry name" value="Cullin_Nedd8"/>
    <property type="match status" value="1"/>
</dbReference>
<reference evidence="12" key="1">
    <citation type="journal article" name="BMC Genomics">
        <title>Long-read sequencing and de novo genome assembly of marine medaka (Oryzias melastigma).</title>
        <authorList>
            <person name="Liang P."/>
            <person name="Saqib H.S.A."/>
            <person name="Ni X."/>
            <person name="Shen Y."/>
        </authorList>
    </citation>
    <scope>NUCLEOTIDE SEQUENCE</scope>
    <source>
        <strain evidence="12">Bigg-433</strain>
    </source>
</reference>
<dbReference type="SUPFAM" id="SSF74788">
    <property type="entry name" value="Cullin repeat-like"/>
    <property type="match status" value="1"/>
</dbReference>
<evidence type="ECO:0000256" key="5">
    <source>
        <dbReference type="ARBA" id="ARBA00022786"/>
    </source>
</evidence>
<dbReference type="UniPathway" id="UPA00143"/>
<dbReference type="AlphaFoldDB" id="A0A834FE70"/>
<dbReference type="Proteomes" id="UP000646548">
    <property type="component" value="Unassembled WGS sequence"/>
</dbReference>
<evidence type="ECO:0000259" key="11">
    <source>
        <dbReference type="PROSITE" id="PS50069"/>
    </source>
</evidence>
<dbReference type="GO" id="GO:0016567">
    <property type="term" value="P:protein ubiquitination"/>
    <property type="evidence" value="ECO:0007669"/>
    <property type="project" value="UniProtKB-UniPathway"/>
</dbReference>
<comment type="pathway">
    <text evidence="2">Protein modification; protein ubiquitination.</text>
</comment>
<evidence type="ECO:0000256" key="1">
    <source>
        <dbReference type="ARBA" id="ARBA00004123"/>
    </source>
</evidence>
<dbReference type="FunFam" id="1.20.1310.10:FF:000018">
    <property type="entry name" value="Cullin 2"/>
    <property type="match status" value="1"/>
</dbReference>
<evidence type="ECO:0000313" key="12">
    <source>
        <dbReference type="EMBL" id="KAF6727967.1"/>
    </source>
</evidence>
<dbReference type="Gene3D" id="1.10.10.10">
    <property type="entry name" value="Winged helix-like DNA-binding domain superfamily/Winged helix DNA-binding domain"/>
    <property type="match status" value="1"/>
</dbReference>